<organism evidence="4 5">
    <name type="scientific">Streptomyces inhibens</name>
    <dbReference type="NCBI Taxonomy" id="2293571"/>
    <lineage>
        <taxon>Bacteria</taxon>
        <taxon>Bacillati</taxon>
        <taxon>Actinomycetota</taxon>
        <taxon>Actinomycetes</taxon>
        <taxon>Kitasatosporales</taxon>
        <taxon>Streptomycetaceae</taxon>
        <taxon>Streptomyces</taxon>
    </lineage>
</organism>
<gene>
    <name evidence="4" type="ORF">DY245_03455</name>
</gene>
<dbReference type="AlphaFoldDB" id="A0A371QAF3"/>
<dbReference type="SUPFAM" id="SSF52096">
    <property type="entry name" value="ClpP/crotonase"/>
    <property type="match status" value="1"/>
</dbReference>
<dbReference type="Proteomes" id="UP000262477">
    <property type="component" value="Unassembled WGS sequence"/>
</dbReference>
<dbReference type="InterPro" id="IPR001753">
    <property type="entry name" value="Enoyl-CoA_hydra/iso"/>
</dbReference>
<dbReference type="GO" id="GO:0016829">
    <property type="term" value="F:lyase activity"/>
    <property type="evidence" value="ECO:0007669"/>
    <property type="project" value="UniProtKB-KW"/>
</dbReference>
<evidence type="ECO:0000256" key="2">
    <source>
        <dbReference type="ARBA" id="ARBA00023098"/>
    </source>
</evidence>
<sequence length="264" mass="27092">MTGTGAIGIRRDGALATVRIGSGRRANALGTRDWQALAALFHQLAEDRTLRAVVLSGRGTGAFSAGSDMREWLSADPAEIEASFSAMENALTAVERLPVPVVAEVRGTAAGAGCQLACACDLRIVASDARLGMPIARWGILVPPAFAARIALLTGPAAARELLLTGRLVDGEEAARLGLATISVPEPELAATTSALVASISEHPPPAVRAAKRSVDALLAPARDRLRRLPPGPAADYASLQHRLNAFLSHSLTAPAPGSPAGGG</sequence>
<proteinExistence type="inferred from homology"/>
<evidence type="ECO:0000256" key="1">
    <source>
        <dbReference type="ARBA" id="ARBA00005254"/>
    </source>
</evidence>
<dbReference type="PANTHER" id="PTHR11941">
    <property type="entry name" value="ENOYL-COA HYDRATASE-RELATED"/>
    <property type="match status" value="1"/>
</dbReference>
<keyword evidence="4" id="KW-0413">Isomerase</keyword>
<dbReference type="RefSeq" id="WP_128503319.1">
    <property type="nucleotide sequence ID" value="NZ_QUAC01000019.1"/>
</dbReference>
<protein>
    <submittedName>
        <fullName evidence="4">Enoyl-CoA hydratase/isomerase family protein</fullName>
    </submittedName>
</protein>
<evidence type="ECO:0000313" key="4">
    <source>
        <dbReference type="EMBL" id="REK91671.1"/>
    </source>
</evidence>
<evidence type="ECO:0000256" key="3">
    <source>
        <dbReference type="ARBA" id="ARBA00023239"/>
    </source>
</evidence>
<dbReference type="Pfam" id="PF00378">
    <property type="entry name" value="ECH_1"/>
    <property type="match status" value="1"/>
</dbReference>
<keyword evidence="5" id="KW-1185">Reference proteome</keyword>
<dbReference type="InterPro" id="IPR029045">
    <property type="entry name" value="ClpP/crotonase-like_dom_sf"/>
</dbReference>
<evidence type="ECO:0000313" key="5">
    <source>
        <dbReference type="Proteomes" id="UP000262477"/>
    </source>
</evidence>
<dbReference type="GO" id="GO:0016853">
    <property type="term" value="F:isomerase activity"/>
    <property type="evidence" value="ECO:0007669"/>
    <property type="project" value="UniProtKB-KW"/>
</dbReference>
<dbReference type="OrthoDB" id="4608673at2"/>
<reference evidence="4 5" key="1">
    <citation type="submission" date="2018-08" db="EMBL/GenBank/DDBJ databases">
        <title>Streptomyces NEAU-D10 sp. nov., a novel Actinomycete isolated from soil.</title>
        <authorList>
            <person name="Jin L."/>
        </authorList>
    </citation>
    <scope>NUCLEOTIDE SEQUENCE [LARGE SCALE GENOMIC DNA]</scope>
    <source>
        <strain evidence="4 5">NEAU-D10</strain>
    </source>
</reference>
<name>A0A371QAF3_STRIH</name>
<keyword evidence="2" id="KW-0443">Lipid metabolism</keyword>
<comment type="similarity">
    <text evidence="1">Belongs to the enoyl-CoA hydratase/isomerase family.</text>
</comment>
<comment type="caution">
    <text evidence="4">The sequence shown here is derived from an EMBL/GenBank/DDBJ whole genome shotgun (WGS) entry which is preliminary data.</text>
</comment>
<dbReference type="CDD" id="cd06558">
    <property type="entry name" value="crotonase-like"/>
    <property type="match status" value="1"/>
</dbReference>
<dbReference type="EMBL" id="QUAC01000019">
    <property type="protein sequence ID" value="REK91671.1"/>
    <property type="molecule type" value="Genomic_DNA"/>
</dbReference>
<accession>A0A371QAF3</accession>
<dbReference type="GO" id="GO:0006635">
    <property type="term" value="P:fatty acid beta-oxidation"/>
    <property type="evidence" value="ECO:0007669"/>
    <property type="project" value="TreeGrafter"/>
</dbReference>
<dbReference type="PANTHER" id="PTHR11941:SF169">
    <property type="entry name" value="(7AS)-7A-METHYL-1,5-DIOXO-2,3,5,6,7,7A-HEXAHYDRO-1H-INDENE-CARBOXYL-COA HYDROLASE"/>
    <property type="match status" value="1"/>
</dbReference>
<dbReference type="Gene3D" id="3.90.226.10">
    <property type="entry name" value="2-enoyl-CoA Hydratase, Chain A, domain 1"/>
    <property type="match status" value="1"/>
</dbReference>
<keyword evidence="3" id="KW-0456">Lyase</keyword>